<dbReference type="EMBL" id="JAAXPG010000020">
    <property type="protein sequence ID" value="NKZ00028.1"/>
    <property type="molecule type" value="Genomic_DNA"/>
</dbReference>
<keyword evidence="5" id="KW-1185">Reference proteome</keyword>
<dbReference type="InterPro" id="IPR000551">
    <property type="entry name" value="MerR-type_HTH_dom"/>
</dbReference>
<keyword evidence="1" id="KW-0238">DNA-binding</keyword>
<sequence>MRIGEVAERAGVSRRSLRYYEQQGLIEVRRSPSGQRLYEEDHVRRVRLIQTFYAAKLTSATIAELVPCMERSPSRMVAQRAQTVMERERGRLRVTIEELSAAVAALDGLIDATAAHQPEPRSPQDSDPYGLDTGASVESEDPARVRVRSAT</sequence>
<dbReference type="RefSeq" id="WP_082768309.1">
    <property type="nucleotide sequence ID" value="NZ_JAAXPG010000020.1"/>
</dbReference>
<dbReference type="PROSITE" id="PS50937">
    <property type="entry name" value="HTH_MERR_2"/>
    <property type="match status" value="1"/>
</dbReference>
<evidence type="ECO:0000256" key="2">
    <source>
        <dbReference type="SAM" id="MobiDB-lite"/>
    </source>
</evidence>
<organism evidence="4 5">
    <name type="scientific">Nocardiopsis alborubida</name>
    <dbReference type="NCBI Taxonomy" id="146802"/>
    <lineage>
        <taxon>Bacteria</taxon>
        <taxon>Bacillati</taxon>
        <taxon>Actinomycetota</taxon>
        <taxon>Actinomycetes</taxon>
        <taxon>Streptosporangiales</taxon>
        <taxon>Nocardiopsidaceae</taxon>
        <taxon>Nocardiopsis</taxon>
    </lineage>
</organism>
<dbReference type="AlphaFoldDB" id="A0A7X6RS70"/>
<dbReference type="GO" id="GO:0003700">
    <property type="term" value="F:DNA-binding transcription factor activity"/>
    <property type="evidence" value="ECO:0007669"/>
    <property type="project" value="InterPro"/>
</dbReference>
<evidence type="ECO:0000313" key="5">
    <source>
        <dbReference type="Proteomes" id="UP000553209"/>
    </source>
</evidence>
<dbReference type="GO" id="GO:0003677">
    <property type="term" value="F:DNA binding"/>
    <property type="evidence" value="ECO:0007669"/>
    <property type="project" value="UniProtKB-KW"/>
</dbReference>
<dbReference type="InterPro" id="IPR009061">
    <property type="entry name" value="DNA-bd_dom_put_sf"/>
</dbReference>
<comment type="caution">
    <text evidence="4">The sequence shown here is derived from an EMBL/GenBank/DDBJ whole genome shotgun (WGS) entry which is preliminary data.</text>
</comment>
<evidence type="ECO:0000313" key="4">
    <source>
        <dbReference type="EMBL" id="NKZ00028.1"/>
    </source>
</evidence>
<gene>
    <name evidence="4" type="ORF">HGB44_20485</name>
</gene>
<feature type="region of interest" description="Disordered" evidence="2">
    <location>
        <begin position="112"/>
        <end position="151"/>
    </location>
</feature>
<dbReference type="PANTHER" id="PTHR30204:SF97">
    <property type="entry name" value="MERR FAMILY REGULATORY PROTEIN"/>
    <property type="match status" value="1"/>
</dbReference>
<dbReference type="Pfam" id="PF13411">
    <property type="entry name" value="MerR_1"/>
    <property type="match status" value="1"/>
</dbReference>
<dbReference type="Proteomes" id="UP000553209">
    <property type="component" value="Unassembled WGS sequence"/>
</dbReference>
<proteinExistence type="predicted"/>
<feature type="domain" description="HTH merR-type" evidence="3">
    <location>
        <begin position="1"/>
        <end position="68"/>
    </location>
</feature>
<dbReference type="PANTHER" id="PTHR30204">
    <property type="entry name" value="REDOX-CYCLING DRUG-SENSING TRANSCRIPTIONAL ACTIVATOR SOXR"/>
    <property type="match status" value="1"/>
</dbReference>
<dbReference type="InterPro" id="IPR047057">
    <property type="entry name" value="MerR_fam"/>
</dbReference>
<evidence type="ECO:0000259" key="3">
    <source>
        <dbReference type="PROSITE" id="PS50937"/>
    </source>
</evidence>
<dbReference type="PROSITE" id="PS00552">
    <property type="entry name" value="HTH_MERR_1"/>
    <property type="match status" value="1"/>
</dbReference>
<accession>A0A7X6RS70</accession>
<dbReference type="Gene3D" id="1.10.1660.10">
    <property type="match status" value="1"/>
</dbReference>
<evidence type="ECO:0000256" key="1">
    <source>
        <dbReference type="ARBA" id="ARBA00023125"/>
    </source>
</evidence>
<reference evidence="4 5" key="1">
    <citation type="submission" date="2020-04" db="EMBL/GenBank/DDBJ databases">
        <title>MicrobeNet Type strains.</title>
        <authorList>
            <person name="Nicholson A.C."/>
        </authorList>
    </citation>
    <scope>NUCLEOTIDE SEQUENCE [LARGE SCALE GENOMIC DNA]</scope>
    <source>
        <strain evidence="4 5">ATCC 23612</strain>
    </source>
</reference>
<dbReference type="PRINTS" id="PR00040">
    <property type="entry name" value="HTHMERR"/>
</dbReference>
<dbReference type="SMART" id="SM00422">
    <property type="entry name" value="HTH_MERR"/>
    <property type="match status" value="1"/>
</dbReference>
<protein>
    <submittedName>
        <fullName evidence="4">MerR family transcriptional regulator</fullName>
    </submittedName>
</protein>
<dbReference type="SUPFAM" id="SSF46955">
    <property type="entry name" value="Putative DNA-binding domain"/>
    <property type="match status" value="1"/>
</dbReference>
<name>A0A7X6RS70_9ACTN</name>